<name>A0A5N7C3Z7_PETAA</name>
<dbReference type="EMBL" id="ML735273">
    <property type="protein sequence ID" value="KAE8388825.1"/>
    <property type="molecule type" value="Genomic_DNA"/>
</dbReference>
<feature type="transmembrane region" description="Helical" evidence="1">
    <location>
        <begin position="44"/>
        <end position="62"/>
    </location>
</feature>
<evidence type="ECO:0000313" key="2">
    <source>
        <dbReference type="EMBL" id="KAE8388825.1"/>
    </source>
</evidence>
<dbReference type="Proteomes" id="UP000326877">
    <property type="component" value="Unassembled WGS sequence"/>
</dbReference>
<keyword evidence="1" id="KW-1133">Transmembrane helix</keyword>
<organism evidence="2">
    <name type="scientific">Petromyces alliaceus</name>
    <name type="common">Aspergillus alliaceus</name>
    <dbReference type="NCBI Taxonomy" id="209559"/>
    <lineage>
        <taxon>Eukaryota</taxon>
        <taxon>Fungi</taxon>
        <taxon>Dikarya</taxon>
        <taxon>Ascomycota</taxon>
        <taxon>Pezizomycotina</taxon>
        <taxon>Eurotiomycetes</taxon>
        <taxon>Eurotiomycetidae</taxon>
        <taxon>Eurotiales</taxon>
        <taxon>Aspergillaceae</taxon>
        <taxon>Aspergillus</taxon>
        <taxon>Aspergillus subgen. Circumdati</taxon>
    </lineage>
</organism>
<accession>A0A5N7C3Z7</accession>
<proteinExistence type="predicted"/>
<gene>
    <name evidence="2" type="ORF">BDV23DRAFT_106704</name>
</gene>
<sequence length="76" mass="8626">MRKWKLLLFIISVQLLFIFSSPVINVLFNSASWRCISGLCQTPFSFLSLVPVLLASLHPFCLRKGNHPTTKGTYLD</sequence>
<keyword evidence="1" id="KW-0472">Membrane</keyword>
<keyword evidence="1" id="KW-0812">Transmembrane</keyword>
<reference evidence="2" key="1">
    <citation type="submission" date="2019-04" db="EMBL/GenBank/DDBJ databases">
        <title>Friends and foes A comparative genomics studyof 23 Aspergillus species from section Flavi.</title>
        <authorList>
            <consortium name="DOE Joint Genome Institute"/>
            <person name="Kjaerbolling I."/>
            <person name="Vesth T."/>
            <person name="Frisvad J.C."/>
            <person name="Nybo J.L."/>
            <person name="Theobald S."/>
            <person name="Kildgaard S."/>
            <person name="Isbrandt T."/>
            <person name="Kuo A."/>
            <person name="Sato A."/>
            <person name="Lyhne E.K."/>
            <person name="Kogle M.E."/>
            <person name="Wiebenga A."/>
            <person name="Kun R.S."/>
            <person name="Lubbers R.J."/>
            <person name="Makela M.R."/>
            <person name="Barry K."/>
            <person name="Chovatia M."/>
            <person name="Clum A."/>
            <person name="Daum C."/>
            <person name="Haridas S."/>
            <person name="He G."/>
            <person name="LaButti K."/>
            <person name="Lipzen A."/>
            <person name="Mondo S."/>
            <person name="Riley R."/>
            <person name="Salamov A."/>
            <person name="Simmons B.A."/>
            <person name="Magnuson J.K."/>
            <person name="Henrissat B."/>
            <person name="Mortensen U.H."/>
            <person name="Larsen T.O."/>
            <person name="Devries R.P."/>
            <person name="Grigoriev I.V."/>
            <person name="Machida M."/>
            <person name="Baker S.E."/>
            <person name="Andersen M.R."/>
        </authorList>
    </citation>
    <scope>NUCLEOTIDE SEQUENCE [LARGE SCALE GENOMIC DNA]</scope>
    <source>
        <strain evidence="2">IBT 14317</strain>
    </source>
</reference>
<protein>
    <submittedName>
        <fullName evidence="2">Uncharacterized protein</fullName>
    </submittedName>
</protein>
<dbReference type="AlphaFoldDB" id="A0A5N7C3Z7"/>
<evidence type="ECO:0000256" key="1">
    <source>
        <dbReference type="SAM" id="Phobius"/>
    </source>
</evidence>